<dbReference type="Proteomes" id="UP000002318">
    <property type="component" value="Chromosome"/>
</dbReference>
<feature type="binding site" evidence="7">
    <location>
        <position position="522"/>
    </location>
    <ligand>
        <name>deamido-NAD(+)</name>
        <dbReference type="ChEBI" id="CHEBI:58437"/>
        <note>ligand shared between two neighboring subunits</note>
    </ligand>
</feature>
<dbReference type="UniPathway" id="UPA00253">
    <property type="reaction ID" value="UER00334"/>
</dbReference>
<evidence type="ECO:0000256" key="3">
    <source>
        <dbReference type="ARBA" id="ARBA00022598"/>
    </source>
</evidence>
<comment type="pathway">
    <text evidence="1 7 8">Cofactor biosynthesis; NAD(+) biosynthesis; NAD(+) from deamido-NAD(+) (L-Gln route): step 1/1.</text>
</comment>
<dbReference type="KEGG" id="ssm:Spirs_0265"/>
<dbReference type="GO" id="GO:0009435">
    <property type="term" value="P:NAD+ biosynthetic process"/>
    <property type="evidence" value="ECO:0007669"/>
    <property type="project" value="UniProtKB-UniRule"/>
</dbReference>
<feature type="domain" description="CN hydrolase" evidence="10">
    <location>
        <begin position="1"/>
        <end position="255"/>
    </location>
</feature>
<evidence type="ECO:0000256" key="1">
    <source>
        <dbReference type="ARBA" id="ARBA00005188"/>
    </source>
</evidence>
<dbReference type="Gene3D" id="3.60.110.10">
    <property type="entry name" value="Carbon-nitrogen hydrolase"/>
    <property type="match status" value="1"/>
</dbReference>
<dbReference type="InterPro" id="IPR003694">
    <property type="entry name" value="NAD_synthase"/>
</dbReference>
<feature type="binding site" evidence="7">
    <location>
        <position position="185"/>
    </location>
    <ligand>
        <name>L-glutamine</name>
        <dbReference type="ChEBI" id="CHEBI:58359"/>
    </ligand>
</feature>
<dbReference type="Pfam" id="PF02540">
    <property type="entry name" value="NAD_synthase"/>
    <property type="match status" value="1"/>
</dbReference>
<dbReference type="eggNOG" id="COG0171">
    <property type="taxonomic scope" value="Bacteria"/>
</dbReference>
<comment type="function">
    <text evidence="7">Catalyzes the ATP-dependent amidation of deamido-NAD to form NAD. Uses L-glutamine as a nitrogen source.</text>
</comment>
<dbReference type="EMBL" id="CP002116">
    <property type="protein sequence ID" value="ADK79421.1"/>
    <property type="molecule type" value="Genomic_DNA"/>
</dbReference>
<evidence type="ECO:0000256" key="5">
    <source>
        <dbReference type="ARBA" id="ARBA00022840"/>
    </source>
</evidence>
<evidence type="ECO:0000313" key="12">
    <source>
        <dbReference type="Proteomes" id="UP000002318"/>
    </source>
</evidence>
<feature type="binding site" evidence="7">
    <location>
        <position position="377"/>
    </location>
    <ligand>
        <name>deamido-NAD(+)</name>
        <dbReference type="ChEBI" id="CHEBI:58437"/>
        <note>ligand shared between two neighboring subunits</note>
    </ligand>
</feature>
<feature type="binding site" evidence="7">
    <location>
        <begin position="294"/>
        <end position="301"/>
    </location>
    <ligand>
        <name>ATP</name>
        <dbReference type="ChEBI" id="CHEBI:30616"/>
    </ligand>
</feature>
<evidence type="ECO:0000256" key="6">
    <source>
        <dbReference type="ARBA" id="ARBA00023027"/>
    </source>
</evidence>
<accession>E1RAD0</accession>
<dbReference type="CDD" id="cd00553">
    <property type="entry name" value="NAD_synthase"/>
    <property type="match status" value="1"/>
</dbReference>
<dbReference type="NCBIfam" id="TIGR00552">
    <property type="entry name" value="nadE"/>
    <property type="match status" value="1"/>
</dbReference>
<dbReference type="PROSITE" id="PS50263">
    <property type="entry name" value="CN_HYDROLASE"/>
    <property type="match status" value="1"/>
</dbReference>
<dbReference type="HAMAP" id="MF_02090">
    <property type="entry name" value="NadE_glutamine_dep"/>
    <property type="match status" value="1"/>
</dbReference>
<dbReference type="SUPFAM" id="SSF56317">
    <property type="entry name" value="Carbon-nitrogen hydrolase"/>
    <property type="match status" value="1"/>
</dbReference>
<protein>
    <recommendedName>
        <fullName evidence="7 8">Glutamine-dependent NAD(+) synthetase</fullName>
        <ecNumber evidence="7 8">6.3.5.1</ecNumber>
    </recommendedName>
    <alternativeName>
        <fullName evidence="7 8">NAD(+) synthase [glutamine-hydrolyzing]</fullName>
    </alternativeName>
</protein>
<dbReference type="GO" id="GO:0004359">
    <property type="term" value="F:glutaminase activity"/>
    <property type="evidence" value="ECO:0007669"/>
    <property type="project" value="InterPro"/>
</dbReference>
<keyword evidence="12" id="KW-1185">Reference proteome</keyword>
<feature type="binding site" evidence="7">
    <location>
        <position position="191"/>
    </location>
    <ligand>
        <name>L-glutamine</name>
        <dbReference type="ChEBI" id="CHEBI:58359"/>
    </ligand>
</feature>
<feature type="active site" description="Proton acceptor; for glutaminase activity" evidence="7">
    <location>
        <position position="41"/>
    </location>
</feature>
<comment type="caution">
    <text evidence="7">Lacks conserved residue(s) required for the propagation of feature annotation.</text>
</comment>
<comment type="catalytic activity">
    <reaction evidence="7 8">
        <text>deamido-NAD(+) + L-glutamine + ATP + H2O = L-glutamate + AMP + diphosphate + NAD(+) + H(+)</text>
        <dbReference type="Rhea" id="RHEA:24384"/>
        <dbReference type="ChEBI" id="CHEBI:15377"/>
        <dbReference type="ChEBI" id="CHEBI:15378"/>
        <dbReference type="ChEBI" id="CHEBI:29985"/>
        <dbReference type="ChEBI" id="CHEBI:30616"/>
        <dbReference type="ChEBI" id="CHEBI:33019"/>
        <dbReference type="ChEBI" id="CHEBI:57540"/>
        <dbReference type="ChEBI" id="CHEBI:58359"/>
        <dbReference type="ChEBI" id="CHEBI:58437"/>
        <dbReference type="ChEBI" id="CHEBI:456215"/>
        <dbReference type="EC" id="6.3.5.1"/>
    </reaction>
</comment>
<sequence length="552" mass="60456">MKIALGQMNAVIGDFSGNRKKILDYAEKAAGQGSDLLITPELSLCGYPPMDLLDYASFSRENIHSLRILQRDLPKGIAVAVGYVSVNNEAGKGLRNCVSVIRDGEVLFSQAKSLLPTYDVFDEARYFEPASTRKVFPFMGRKIGFAICEDIWWETEEAAGTRYPVDPVAELLDAGADMIISPSASPYYNGKLGVRYRLLSRIGSMGDVPVVYVNMVGGNDNLIFDGASMLVSPDGRLCHISPSWEEDLSFIDPDSSISSSLALPEEGMEAVRRALVLGIRDYVEKCGFSRVHLGLSGGIDSALVATLAVEALGREQVRVFAMPSRYSSEGSLSDARKLADNLGISLETIPIEPMFVSSLDSLTPHFAGRQPDVAEENVQARIRGLLMMAYSNKWGSLLLTTGNKSELATGYCTLYGDMCGGLSVIGDLFKVEVFALCKHINERSIERGGNEIIPQAIISKPPSAELREDQKDEDSLPPYEVLDGILFHYLLKNESADEIARAGFDREQVGQILSLVGKNEYKRRQAPPVLKISPRAFGTGRRMPIARKIYEA</sequence>
<organism evidence="11 12">
    <name type="scientific">Sediminispirochaeta smaragdinae (strain DSM 11293 / JCM 15392 / SEBR 4228)</name>
    <name type="common">Spirochaeta smaragdinae</name>
    <dbReference type="NCBI Taxonomy" id="573413"/>
    <lineage>
        <taxon>Bacteria</taxon>
        <taxon>Pseudomonadati</taxon>
        <taxon>Spirochaetota</taxon>
        <taxon>Spirochaetia</taxon>
        <taxon>Spirochaetales</taxon>
        <taxon>Spirochaetaceae</taxon>
        <taxon>Sediminispirochaeta</taxon>
    </lineage>
</organism>
<keyword evidence="6 7" id="KW-0520">NAD</keyword>
<keyword evidence="5 7" id="KW-0067">ATP-binding</keyword>
<feature type="active site" description="For glutaminase activity" evidence="7">
    <location>
        <position position="112"/>
    </location>
</feature>
<dbReference type="GO" id="GO:0005524">
    <property type="term" value="F:ATP binding"/>
    <property type="evidence" value="ECO:0007669"/>
    <property type="project" value="UniProtKB-UniRule"/>
</dbReference>
<evidence type="ECO:0000313" key="11">
    <source>
        <dbReference type="EMBL" id="ADK79421.1"/>
    </source>
</evidence>
<proteinExistence type="inferred from homology"/>
<dbReference type="Pfam" id="PF00795">
    <property type="entry name" value="CN_hydrolase"/>
    <property type="match status" value="1"/>
</dbReference>
<dbReference type="InterPro" id="IPR036526">
    <property type="entry name" value="C-N_Hydrolase_sf"/>
</dbReference>
<evidence type="ECO:0000256" key="2">
    <source>
        <dbReference type="ARBA" id="ARBA00007145"/>
    </source>
</evidence>
<dbReference type="AlphaFoldDB" id="E1RAD0"/>
<keyword evidence="4 7" id="KW-0547">Nucleotide-binding</keyword>
<evidence type="ECO:0000256" key="7">
    <source>
        <dbReference type="HAMAP-Rule" id="MF_02090"/>
    </source>
</evidence>
<evidence type="ECO:0000256" key="9">
    <source>
        <dbReference type="RuleBase" id="RU003811"/>
    </source>
</evidence>
<dbReference type="eggNOG" id="COG0388">
    <property type="taxonomic scope" value="Bacteria"/>
</dbReference>
<dbReference type="InterPro" id="IPR022310">
    <property type="entry name" value="NAD/GMP_synthase"/>
</dbReference>
<dbReference type="InterPro" id="IPR014729">
    <property type="entry name" value="Rossmann-like_a/b/a_fold"/>
</dbReference>
<keyword evidence="3 7" id="KW-0436">Ligase</keyword>
<dbReference type="GO" id="GO:0003952">
    <property type="term" value="F:NAD+ synthase (glutamine-hydrolyzing) activity"/>
    <property type="evidence" value="ECO:0007669"/>
    <property type="project" value="UniProtKB-UniRule"/>
</dbReference>
<dbReference type="InterPro" id="IPR003010">
    <property type="entry name" value="C-N_Hydrolase"/>
</dbReference>
<feature type="binding site" evidence="7">
    <location>
        <position position="118"/>
    </location>
    <ligand>
        <name>L-glutamine</name>
        <dbReference type="ChEBI" id="CHEBI:58359"/>
    </ligand>
</feature>
<dbReference type="PANTHER" id="PTHR23090:SF9">
    <property type="entry name" value="GLUTAMINE-DEPENDENT NAD(+) SYNTHETASE"/>
    <property type="match status" value="1"/>
</dbReference>
<dbReference type="NCBIfam" id="NF010588">
    <property type="entry name" value="PRK13981.1"/>
    <property type="match status" value="1"/>
</dbReference>
<dbReference type="Gene3D" id="3.40.50.620">
    <property type="entry name" value="HUPs"/>
    <property type="match status" value="1"/>
</dbReference>
<dbReference type="PIRSF" id="PIRSF006630">
    <property type="entry name" value="NADS_GAT"/>
    <property type="match status" value="1"/>
</dbReference>
<evidence type="ECO:0000256" key="4">
    <source>
        <dbReference type="ARBA" id="ARBA00022741"/>
    </source>
</evidence>
<dbReference type="RefSeq" id="WP_013252885.1">
    <property type="nucleotide sequence ID" value="NC_014364.1"/>
</dbReference>
<dbReference type="OrthoDB" id="9803818at2"/>
<name>E1RAD0_SEDSS</name>
<gene>
    <name evidence="7" type="primary">nadE</name>
    <name evidence="11" type="ordered locus">Spirs_0265</name>
</gene>
<dbReference type="HOGENOM" id="CLU_022313_2_0_12"/>
<dbReference type="CDD" id="cd07570">
    <property type="entry name" value="GAT_Gln-NAD-synth"/>
    <property type="match status" value="1"/>
</dbReference>
<dbReference type="STRING" id="573413.Spirs_0265"/>
<evidence type="ECO:0000256" key="8">
    <source>
        <dbReference type="PIRNR" id="PIRNR006630"/>
    </source>
</evidence>
<dbReference type="GO" id="GO:0005737">
    <property type="term" value="C:cytoplasm"/>
    <property type="evidence" value="ECO:0007669"/>
    <property type="project" value="InterPro"/>
</dbReference>
<reference evidence="11 12" key="1">
    <citation type="journal article" date="2010" name="Stand. Genomic Sci.">
        <title>Complete genome sequence of Spirochaeta smaragdinae type strain (SEBR 4228).</title>
        <authorList>
            <person name="Mavromatis K."/>
            <person name="Yasawong M."/>
            <person name="Chertkov O."/>
            <person name="Lapidus A."/>
            <person name="Lucas S."/>
            <person name="Nolan M."/>
            <person name="Del Rio T.G."/>
            <person name="Tice H."/>
            <person name="Cheng J.F."/>
            <person name="Pitluck S."/>
            <person name="Liolios K."/>
            <person name="Ivanova N."/>
            <person name="Tapia R."/>
            <person name="Han C."/>
            <person name="Bruce D."/>
            <person name="Goodwin L."/>
            <person name="Pati A."/>
            <person name="Chen A."/>
            <person name="Palaniappan K."/>
            <person name="Land M."/>
            <person name="Hauser L."/>
            <person name="Chang Y.J."/>
            <person name="Jeffries C.D."/>
            <person name="Detter J.C."/>
            <person name="Rohde M."/>
            <person name="Brambilla E."/>
            <person name="Spring S."/>
            <person name="Goker M."/>
            <person name="Sikorski J."/>
            <person name="Woyke T."/>
            <person name="Bristow J."/>
            <person name="Eisen J.A."/>
            <person name="Markowitz V."/>
            <person name="Hugenholtz P."/>
            <person name="Klenk H.P."/>
            <person name="Kyrpides N.C."/>
        </authorList>
    </citation>
    <scope>NUCLEOTIDE SEQUENCE [LARGE SCALE GENOMIC DNA]</scope>
    <source>
        <strain evidence="12">DSM 11293 / JCM 15392 / SEBR 4228</strain>
    </source>
</reference>
<comment type="similarity">
    <text evidence="9">Belongs to the NAD synthetase family.</text>
</comment>
<comment type="similarity">
    <text evidence="2 7 8">In the C-terminal section; belongs to the NAD synthetase family.</text>
</comment>
<dbReference type="EC" id="6.3.5.1" evidence="7 8"/>
<dbReference type="GO" id="GO:0008795">
    <property type="term" value="F:NAD+ synthase activity"/>
    <property type="evidence" value="ECO:0007669"/>
    <property type="project" value="UniProtKB-UniRule"/>
</dbReference>
<feature type="binding site" evidence="7">
    <location>
        <position position="406"/>
    </location>
    <ligand>
        <name>deamido-NAD(+)</name>
        <dbReference type="ChEBI" id="CHEBI:58437"/>
        <note>ligand shared between two neighboring subunits</note>
    </ligand>
</feature>
<dbReference type="SUPFAM" id="SSF52402">
    <property type="entry name" value="Adenine nucleotide alpha hydrolases-like"/>
    <property type="match status" value="1"/>
</dbReference>
<dbReference type="FunFam" id="3.40.50.620:FF:000106">
    <property type="entry name" value="Glutamine-dependent NAD(+) synthetase"/>
    <property type="match status" value="1"/>
</dbReference>
<evidence type="ECO:0000259" key="10">
    <source>
        <dbReference type="PROSITE" id="PS50263"/>
    </source>
</evidence>
<feature type="active site" description="Nucleophile; for glutaminase activity" evidence="7">
    <location>
        <position position="148"/>
    </location>
</feature>
<dbReference type="PANTHER" id="PTHR23090">
    <property type="entry name" value="NH 3 /GLUTAMINE-DEPENDENT NAD + SYNTHETASE"/>
    <property type="match status" value="1"/>
</dbReference>
<feature type="binding site" evidence="7">
    <location>
        <position position="401"/>
    </location>
    <ligand>
        <name>ATP</name>
        <dbReference type="ChEBI" id="CHEBI:30616"/>
    </ligand>
</feature>
<dbReference type="InterPro" id="IPR014445">
    <property type="entry name" value="Gln-dep_NAD_synthase"/>
</dbReference>